<dbReference type="SUPFAM" id="SSF52540">
    <property type="entry name" value="P-loop containing nucleoside triphosphate hydrolases"/>
    <property type="match status" value="1"/>
</dbReference>
<dbReference type="PROSITE" id="PS51417">
    <property type="entry name" value="ARF"/>
    <property type="match status" value="1"/>
</dbReference>
<dbReference type="RefSeq" id="XP_032816016.1">
    <property type="nucleotide sequence ID" value="XM_032960125.1"/>
</dbReference>
<protein>
    <submittedName>
        <fullName evidence="9 10">Ras and EF-hand domain-containing protein-like isoform X1</fullName>
    </submittedName>
</protein>
<keyword evidence="8" id="KW-1185">Reference proteome</keyword>
<dbReference type="NCBIfam" id="TIGR00231">
    <property type="entry name" value="small_GTP"/>
    <property type="match status" value="1"/>
</dbReference>
<feature type="region of interest" description="Disordered" evidence="6">
    <location>
        <begin position="99"/>
        <end position="119"/>
    </location>
</feature>
<dbReference type="Gene3D" id="1.10.238.10">
    <property type="entry name" value="EF-hand"/>
    <property type="match status" value="1"/>
</dbReference>
<dbReference type="FunFam" id="3.40.50.300:FF:001348">
    <property type="entry name" value="Ras and EF-hand domain-containing protein"/>
    <property type="match status" value="1"/>
</dbReference>
<feature type="compositionally biased region" description="Basic and acidic residues" evidence="6">
    <location>
        <begin position="229"/>
        <end position="242"/>
    </location>
</feature>
<dbReference type="InterPro" id="IPR011992">
    <property type="entry name" value="EF-hand-dom_pair"/>
</dbReference>
<dbReference type="GO" id="GO:0005737">
    <property type="term" value="C:cytoplasm"/>
    <property type="evidence" value="ECO:0007669"/>
    <property type="project" value="UniProtKB-SubCell"/>
</dbReference>
<keyword evidence="3" id="KW-0547">Nucleotide-binding</keyword>
<dbReference type="GO" id="GO:0005509">
    <property type="term" value="F:calcium ion binding"/>
    <property type="evidence" value="ECO:0007669"/>
    <property type="project" value="InterPro"/>
</dbReference>
<dbReference type="PROSITE" id="PS51421">
    <property type="entry name" value="RAS"/>
    <property type="match status" value="1"/>
</dbReference>
<feature type="region of interest" description="Disordered" evidence="6">
    <location>
        <begin position="415"/>
        <end position="542"/>
    </location>
</feature>
<evidence type="ECO:0000313" key="8">
    <source>
        <dbReference type="Proteomes" id="UP001318040"/>
    </source>
</evidence>
<dbReference type="SMART" id="SM00174">
    <property type="entry name" value="RHO"/>
    <property type="match status" value="1"/>
</dbReference>
<feature type="compositionally biased region" description="Basic and acidic residues" evidence="6">
    <location>
        <begin position="26"/>
        <end position="35"/>
    </location>
</feature>
<evidence type="ECO:0000256" key="1">
    <source>
        <dbReference type="ARBA" id="ARBA00004496"/>
    </source>
</evidence>
<dbReference type="GO" id="GO:0003924">
    <property type="term" value="F:GTPase activity"/>
    <property type="evidence" value="ECO:0007669"/>
    <property type="project" value="InterPro"/>
</dbReference>
<gene>
    <name evidence="9 10" type="primary">LOC116945626</name>
</gene>
<dbReference type="GO" id="GO:0005525">
    <property type="term" value="F:GTP binding"/>
    <property type="evidence" value="ECO:0007669"/>
    <property type="project" value="UniProtKB-KW"/>
</dbReference>
<dbReference type="Proteomes" id="UP001318040">
    <property type="component" value="Chromosome 24"/>
</dbReference>
<dbReference type="SMART" id="SM00054">
    <property type="entry name" value="EFh"/>
    <property type="match status" value="2"/>
</dbReference>
<feature type="compositionally biased region" description="Basic and acidic residues" evidence="6">
    <location>
        <begin position="271"/>
        <end position="292"/>
    </location>
</feature>
<proteinExistence type="predicted"/>
<feature type="compositionally biased region" description="Basic and acidic residues" evidence="6">
    <location>
        <begin position="513"/>
        <end position="530"/>
    </location>
</feature>
<evidence type="ECO:0000256" key="2">
    <source>
        <dbReference type="ARBA" id="ARBA00022490"/>
    </source>
</evidence>
<dbReference type="Pfam" id="PF00071">
    <property type="entry name" value="Ras"/>
    <property type="match status" value="1"/>
</dbReference>
<dbReference type="CDD" id="cd00051">
    <property type="entry name" value="EFh"/>
    <property type="match status" value="1"/>
</dbReference>
<dbReference type="InterPro" id="IPR001806">
    <property type="entry name" value="Small_GTPase"/>
</dbReference>
<dbReference type="Pfam" id="PF13499">
    <property type="entry name" value="EF-hand_7"/>
    <property type="match status" value="1"/>
</dbReference>
<evidence type="ECO:0000259" key="7">
    <source>
        <dbReference type="PROSITE" id="PS50222"/>
    </source>
</evidence>
<evidence type="ECO:0000256" key="3">
    <source>
        <dbReference type="ARBA" id="ARBA00022741"/>
    </source>
</evidence>
<feature type="region of interest" description="Disordered" evidence="6">
    <location>
        <begin position="351"/>
        <end position="370"/>
    </location>
</feature>
<accession>A0AAJ7TDM7</accession>
<dbReference type="InterPro" id="IPR005225">
    <property type="entry name" value="Small_GTP-bd"/>
</dbReference>
<dbReference type="CDD" id="cd00154">
    <property type="entry name" value="Rab"/>
    <property type="match status" value="1"/>
</dbReference>
<evidence type="ECO:0000256" key="4">
    <source>
        <dbReference type="ARBA" id="ARBA00023054"/>
    </source>
</evidence>
<name>A0AAJ7TDM7_PETMA</name>
<reference evidence="9 10" key="1">
    <citation type="submission" date="2025-04" db="UniProtKB">
        <authorList>
            <consortium name="RefSeq"/>
        </authorList>
    </citation>
    <scope>IDENTIFICATION</scope>
    <source>
        <tissue evidence="9 10">Sperm</tissue>
    </source>
</reference>
<sequence>MMEGDSFEDGWPVVGGATVTSGHVNGGDHEASPDPRELFEICDKEGKGFISKRDLQRLQGELPLSAEQLESVFDSLDTEGNGYLTLAEFTRGLGMFTKDERVEDGGGSALEPEPGGEDEEEHRFLAMMEEMGASSDFQDQSDVRELWRRMRRERPELLPNLEQFVGRVTTRLHDAQLERSSMEQALRKKTTEHERAVQSLYEEMELQIRAEQDKLRQSLVEASGRHPARSPELEKELTEKERELESLAQRQAELERRVAELGNTQSATEQQNERLRETNEQLEHELEHRRSELEAAQENVRRLRGQMLAQLQHERELEERKLSETMLKERESLVRQLDVLREINQRLTDEKDARESLAQNSAAPRPKVVLERSGSVMADYLPEAGADTRKRQLVSAGLPGSPLEALAGEFALHAARSESGSGSESGGSRRGPSSPCGGGGGTSSPARRSPGHDRWRNRVVSIEDDPDLDRDESGSPASPWWRGGPDLSDVREDEEEQQEEPKRVEVPAAAAAEVKEGSEVEEERRRKEVTRQNSANRSTVSSRDLSPERLFKVVLVGNSGVGKSCFIRRFCDNEFNSDTTSTIGVDYDVKTLSVEGAKVALQFWDTGGQERFRSITKQYFRKADGVVVVYDVTTEGSFTAVRGWMNSVKEGAGDAVVLLLLGNKQDLAEAKGDMRRVAVADGERLAQEYGMIFYECSAKSGRSVAEAVTHMARLLAEQEDIQRQSFHLEKAPEKKKKGCCD</sequence>
<evidence type="ECO:0000313" key="9">
    <source>
        <dbReference type="RefSeq" id="XP_032816013.1"/>
    </source>
</evidence>
<dbReference type="InterPro" id="IPR050227">
    <property type="entry name" value="Rab"/>
</dbReference>
<dbReference type="PRINTS" id="PR00449">
    <property type="entry name" value="RASTRNSFRMNG"/>
</dbReference>
<dbReference type="SUPFAM" id="SSF47473">
    <property type="entry name" value="EF-hand"/>
    <property type="match status" value="1"/>
</dbReference>
<evidence type="ECO:0000256" key="6">
    <source>
        <dbReference type="SAM" id="MobiDB-lite"/>
    </source>
</evidence>
<dbReference type="SMART" id="SM00175">
    <property type="entry name" value="RAB"/>
    <property type="match status" value="1"/>
</dbReference>
<feature type="region of interest" description="Disordered" evidence="6">
    <location>
        <begin position="1"/>
        <end position="35"/>
    </location>
</feature>
<dbReference type="SMART" id="SM00177">
    <property type="entry name" value="ARF"/>
    <property type="match status" value="1"/>
</dbReference>
<keyword evidence="5" id="KW-0342">GTP-binding</keyword>
<dbReference type="PROSITE" id="PS51419">
    <property type="entry name" value="RAB"/>
    <property type="match status" value="1"/>
</dbReference>
<dbReference type="Gene3D" id="3.40.50.300">
    <property type="entry name" value="P-loop containing nucleotide triphosphate hydrolases"/>
    <property type="match status" value="1"/>
</dbReference>
<dbReference type="InterPro" id="IPR002048">
    <property type="entry name" value="EF_hand_dom"/>
</dbReference>
<evidence type="ECO:0000256" key="5">
    <source>
        <dbReference type="ARBA" id="ARBA00023134"/>
    </source>
</evidence>
<organism evidence="8 9">
    <name type="scientific">Petromyzon marinus</name>
    <name type="common">Sea lamprey</name>
    <dbReference type="NCBI Taxonomy" id="7757"/>
    <lineage>
        <taxon>Eukaryota</taxon>
        <taxon>Metazoa</taxon>
        <taxon>Chordata</taxon>
        <taxon>Craniata</taxon>
        <taxon>Vertebrata</taxon>
        <taxon>Cyclostomata</taxon>
        <taxon>Hyperoartia</taxon>
        <taxon>Petromyzontiformes</taxon>
        <taxon>Petromyzontidae</taxon>
        <taxon>Petromyzon</taxon>
    </lineage>
</organism>
<feature type="region of interest" description="Disordered" evidence="6">
    <location>
        <begin position="220"/>
        <end position="242"/>
    </location>
</feature>
<feature type="region of interest" description="Disordered" evidence="6">
    <location>
        <begin position="261"/>
        <end position="292"/>
    </location>
</feature>
<dbReference type="InterPro" id="IPR027417">
    <property type="entry name" value="P-loop_NTPase"/>
</dbReference>
<comment type="subcellular location">
    <subcellularLocation>
        <location evidence="1">Cytoplasm</location>
    </subcellularLocation>
</comment>
<dbReference type="PANTHER" id="PTHR47977">
    <property type="entry name" value="RAS-RELATED PROTEIN RAB"/>
    <property type="match status" value="1"/>
</dbReference>
<dbReference type="RefSeq" id="XP_032816013.1">
    <property type="nucleotide sequence ID" value="XM_032960122.1"/>
</dbReference>
<dbReference type="PROSITE" id="PS50222">
    <property type="entry name" value="EF_HAND_2"/>
    <property type="match status" value="1"/>
</dbReference>
<keyword evidence="2" id="KW-0963">Cytoplasm</keyword>
<keyword evidence="4" id="KW-0175">Coiled coil</keyword>
<dbReference type="AlphaFoldDB" id="A0AAJ7TDM7"/>
<feature type="compositionally biased region" description="Polar residues" evidence="6">
    <location>
        <begin position="532"/>
        <end position="542"/>
    </location>
</feature>
<dbReference type="SMART" id="SM00176">
    <property type="entry name" value="RAN"/>
    <property type="match status" value="1"/>
</dbReference>
<evidence type="ECO:0000313" key="10">
    <source>
        <dbReference type="RefSeq" id="XP_032816016.1"/>
    </source>
</evidence>
<dbReference type="KEGG" id="pmrn:116945626"/>
<feature type="domain" description="EF-hand" evidence="7">
    <location>
        <begin position="64"/>
        <end position="99"/>
    </location>
</feature>
<dbReference type="SMART" id="SM00173">
    <property type="entry name" value="RAS"/>
    <property type="match status" value="1"/>
</dbReference>